<proteinExistence type="inferred from homology"/>
<evidence type="ECO:0000256" key="8">
    <source>
        <dbReference type="ARBA" id="ARBA00022837"/>
    </source>
</evidence>
<keyword evidence="8" id="KW-0106">Calcium</keyword>
<comment type="catalytic activity">
    <reaction evidence="1">
        <text>2 a phenolic donor + H2O2 = 2 a phenolic radical donor + 2 H2O</text>
        <dbReference type="Rhea" id="RHEA:56136"/>
        <dbReference type="ChEBI" id="CHEBI:15377"/>
        <dbReference type="ChEBI" id="CHEBI:16240"/>
        <dbReference type="ChEBI" id="CHEBI:139520"/>
        <dbReference type="ChEBI" id="CHEBI:139521"/>
        <dbReference type="EC" id="1.11.1.7"/>
    </reaction>
</comment>
<evidence type="ECO:0000256" key="2">
    <source>
        <dbReference type="ARBA" id="ARBA00001913"/>
    </source>
</evidence>
<keyword evidence="7" id="KW-0479">Metal-binding</keyword>
<feature type="disulfide bond" evidence="13">
    <location>
        <begin position="603"/>
        <end position="683"/>
    </location>
</feature>
<dbReference type="SUPFAM" id="SSF48113">
    <property type="entry name" value="Heme-dependent peroxidases"/>
    <property type="match status" value="2"/>
</dbReference>
<keyword evidence="10" id="KW-0408">Iron</keyword>
<organism evidence="16 17">
    <name type="scientific">Artemisia annua</name>
    <name type="common">Sweet wormwood</name>
    <dbReference type="NCBI Taxonomy" id="35608"/>
    <lineage>
        <taxon>Eukaryota</taxon>
        <taxon>Viridiplantae</taxon>
        <taxon>Streptophyta</taxon>
        <taxon>Embryophyta</taxon>
        <taxon>Tracheophyta</taxon>
        <taxon>Spermatophyta</taxon>
        <taxon>Magnoliopsida</taxon>
        <taxon>eudicotyledons</taxon>
        <taxon>Gunneridae</taxon>
        <taxon>Pentapetalae</taxon>
        <taxon>asterids</taxon>
        <taxon>campanulids</taxon>
        <taxon>Asterales</taxon>
        <taxon>Asteraceae</taxon>
        <taxon>Asteroideae</taxon>
        <taxon>Anthemideae</taxon>
        <taxon>Artemisiinae</taxon>
        <taxon>Artemisia</taxon>
    </lineage>
</organism>
<dbReference type="EC" id="1.11.1.7" evidence="4"/>
<keyword evidence="5" id="KW-0575">Peroxidase</keyword>
<dbReference type="PROSITE" id="PS50873">
    <property type="entry name" value="PEROXIDASE_4"/>
    <property type="match status" value="2"/>
</dbReference>
<feature type="disulfide bond" evidence="13">
    <location>
        <begin position="636"/>
        <end position="641"/>
    </location>
</feature>
<evidence type="ECO:0000256" key="14">
    <source>
        <dbReference type="RuleBase" id="RU004241"/>
    </source>
</evidence>
<dbReference type="PROSITE" id="PS00436">
    <property type="entry name" value="PEROXIDASE_2"/>
    <property type="match status" value="1"/>
</dbReference>
<dbReference type="OrthoDB" id="3156807at2759"/>
<feature type="domain" description="Plant heme peroxidase family profile" evidence="15">
    <location>
        <begin position="593"/>
        <end position="706"/>
    </location>
</feature>
<dbReference type="InterPro" id="IPR032675">
    <property type="entry name" value="LRR_dom_sf"/>
</dbReference>
<comment type="cofactor">
    <cofactor evidence="2">
        <name>Ca(2+)</name>
        <dbReference type="ChEBI" id="CHEBI:29108"/>
    </cofactor>
</comment>
<evidence type="ECO:0000256" key="7">
    <source>
        <dbReference type="ARBA" id="ARBA00022723"/>
    </source>
</evidence>
<dbReference type="Gene3D" id="1.10.520.10">
    <property type="match status" value="1"/>
</dbReference>
<dbReference type="InterPro" id="IPR010255">
    <property type="entry name" value="Haem_peroxidase_sf"/>
</dbReference>
<evidence type="ECO:0000256" key="1">
    <source>
        <dbReference type="ARBA" id="ARBA00000189"/>
    </source>
</evidence>
<evidence type="ECO:0000256" key="9">
    <source>
        <dbReference type="ARBA" id="ARBA00023002"/>
    </source>
</evidence>
<comment type="caution">
    <text evidence="16">The sequence shown here is derived from an EMBL/GenBank/DDBJ whole genome shotgun (WGS) entry which is preliminary data.</text>
</comment>
<evidence type="ECO:0000313" key="17">
    <source>
        <dbReference type="Proteomes" id="UP000245207"/>
    </source>
</evidence>
<keyword evidence="16" id="KW-0067">ATP-binding</keyword>
<sequence length="706" mass="78727">MDLPALIKNFEDQGLDEEDLVVLSGVHTLGFAQCFTFRDHIYNNTNIDPAFAGHLKIICPRVGGDSNLTPLDPTPSPFDTKYFNNLMRKRGVLKSDQVLFSKGETSELVSEYNEGRFDSLNSLTHLRILSLKNNRLTGPVPDLSNLTSLKLLFLSNNFISGAFPPSLPSLFGLYRLDLSFNNFSGEIPATLNTMIDIVFPLDWRKSVDEDLISLKETDLSVNLLEDIILQAVDIKALERVIIICLCSRVSVAVYENLINKLKDKPQFKSFVEKFRGGGLKDVLVAPTLQRALEDNFRVASGFLSPHSFGVLVERIQDILCFSENTMAPNYSPKLLYFLSGYDNIAYFLPKKFLCSLLRKRVNQKLNLDPEVVAEAFLSIDDPLLIVRSENVGPKVNAPCAIFLDLEKSKEEIMSILFPSKNTHNVHTPSNNVNAGTIPEILSSDTLQDTNIMNRVELQINWKVLEEIYEAINGKKGVALNKLSAATMIKNELDINRGTLLTTFAAQTSCSNKDARAIRDANEDLKLLSFAFYTSQLELKHSVILKGVSRAVKGLQSHRPKLDNFLNRSSMNQAIKLSLRGNHDHFNVQQDDYGLSTKYYDRVCPQALPTIKRVVEDAVAQERRMGASLLRLHFHDCFVNGCDASILLDQTSTIDTEKNAVANVDSARGFDVIDKIKSEVDKICGRPIVSCADILTVAARDSVVAVS</sequence>
<keyword evidence="17" id="KW-1185">Reference proteome</keyword>
<evidence type="ECO:0000256" key="6">
    <source>
        <dbReference type="ARBA" id="ARBA00022617"/>
    </source>
</evidence>
<dbReference type="InterPro" id="IPR002016">
    <property type="entry name" value="Haem_peroxidase"/>
</dbReference>
<evidence type="ECO:0000313" key="16">
    <source>
        <dbReference type="EMBL" id="PWA70021.1"/>
    </source>
</evidence>
<dbReference type="EMBL" id="PKPP01003318">
    <property type="protein sequence ID" value="PWA70021.1"/>
    <property type="molecule type" value="Genomic_DNA"/>
</dbReference>
<dbReference type="PROSITE" id="PS51450">
    <property type="entry name" value="LRR"/>
    <property type="match status" value="1"/>
</dbReference>
<dbReference type="GO" id="GO:0016787">
    <property type="term" value="F:hydrolase activity"/>
    <property type="evidence" value="ECO:0007669"/>
    <property type="project" value="UniProtKB-KW"/>
</dbReference>
<dbReference type="AlphaFoldDB" id="A0A2U1N953"/>
<evidence type="ECO:0000256" key="12">
    <source>
        <dbReference type="PIRSR" id="PIRSR600823-4"/>
    </source>
</evidence>
<dbReference type="PRINTS" id="PR00461">
    <property type="entry name" value="PLPEROXIDASE"/>
</dbReference>
<comment type="cofactor">
    <cofactor evidence="3">
        <name>heme b</name>
        <dbReference type="ChEBI" id="CHEBI:60344"/>
    </cofactor>
</comment>
<keyword evidence="16" id="KW-0547">Nucleotide-binding</keyword>
<dbReference type="InterPro" id="IPR001611">
    <property type="entry name" value="Leu-rich_rpt"/>
</dbReference>
<reference evidence="16 17" key="1">
    <citation type="journal article" date="2018" name="Mol. Plant">
        <title>The genome of Artemisia annua provides insight into the evolution of Asteraceae family and artemisinin biosynthesis.</title>
        <authorList>
            <person name="Shen Q."/>
            <person name="Zhang L."/>
            <person name="Liao Z."/>
            <person name="Wang S."/>
            <person name="Yan T."/>
            <person name="Shi P."/>
            <person name="Liu M."/>
            <person name="Fu X."/>
            <person name="Pan Q."/>
            <person name="Wang Y."/>
            <person name="Lv Z."/>
            <person name="Lu X."/>
            <person name="Zhang F."/>
            <person name="Jiang W."/>
            <person name="Ma Y."/>
            <person name="Chen M."/>
            <person name="Hao X."/>
            <person name="Li L."/>
            <person name="Tang Y."/>
            <person name="Lv G."/>
            <person name="Zhou Y."/>
            <person name="Sun X."/>
            <person name="Brodelius P.E."/>
            <person name="Rose J.K.C."/>
            <person name="Tang K."/>
        </authorList>
    </citation>
    <scope>NUCLEOTIDE SEQUENCE [LARGE SCALE GENOMIC DNA]</scope>
    <source>
        <strain evidence="17">cv. Huhao1</strain>
        <tissue evidence="16">Leaf</tissue>
    </source>
</reference>
<dbReference type="InterPro" id="IPR000823">
    <property type="entry name" value="Peroxidase_pln"/>
</dbReference>
<evidence type="ECO:0000259" key="15">
    <source>
        <dbReference type="PROSITE" id="PS50873"/>
    </source>
</evidence>
<dbReference type="STRING" id="35608.A0A2U1N953"/>
<dbReference type="SUPFAM" id="SSF52058">
    <property type="entry name" value="L domain-like"/>
    <property type="match status" value="1"/>
</dbReference>
<evidence type="ECO:0000256" key="10">
    <source>
        <dbReference type="ARBA" id="ARBA00023004"/>
    </source>
</evidence>
<keyword evidence="11 13" id="KW-1015">Disulfide bond</keyword>
<feature type="domain" description="Plant heme peroxidase family profile" evidence="15">
    <location>
        <begin position="1"/>
        <end position="148"/>
    </location>
</feature>
<accession>A0A2U1N953</accession>
<dbReference type="Pfam" id="PF00141">
    <property type="entry name" value="peroxidase"/>
    <property type="match status" value="2"/>
</dbReference>
<dbReference type="Gene3D" id="1.10.420.10">
    <property type="entry name" value="Peroxidase, domain 2"/>
    <property type="match status" value="1"/>
</dbReference>
<dbReference type="PRINTS" id="PR00458">
    <property type="entry name" value="PEROXIDASE"/>
</dbReference>
<dbReference type="GO" id="GO:0006979">
    <property type="term" value="P:response to oxidative stress"/>
    <property type="evidence" value="ECO:0007669"/>
    <property type="project" value="InterPro"/>
</dbReference>
<dbReference type="GO" id="GO:0140825">
    <property type="term" value="F:lactoperoxidase activity"/>
    <property type="evidence" value="ECO:0007669"/>
    <property type="project" value="UniProtKB-EC"/>
</dbReference>
<dbReference type="Gene3D" id="3.80.10.10">
    <property type="entry name" value="Ribonuclease Inhibitor"/>
    <property type="match status" value="1"/>
</dbReference>
<keyword evidence="6" id="KW-0349">Heme</keyword>
<dbReference type="GO" id="GO:0020037">
    <property type="term" value="F:heme binding"/>
    <property type="evidence" value="ECO:0007669"/>
    <property type="project" value="InterPro"/>
</dbReference>
<gene>
    <name evidence="16" type="ORF">CTI12_AA280800</name>
</gene>
<keyword evidence="16" id="KW-0347">Helicase</keyword>
<comment type="similarity">
    <text evidence="14">Belongs to the peroxidase family.</text>
</comment>
<evidence type="ECO:0000256" key="11">
    <source>
        <dbReference type="ARBA" id="ARBA00023157"/>
    </source>
</evidence>
<name>A0A2U1N953_ARTAN</name>
<protein>
    <recommendedName>
        <fullName evidence="4">peroxidase</fullName>
        <ecNumber evidence="4">1.11.1.7</ecNumber>
    </recommendedName>
</protein>
<evidence type="ECO:0000256" key="4">
    <source>
        <dbReference type="ARBA" id="ARBA00012313"/>
    </source>
</evidence>
<dbReference type="PANTHER" id="PTHR31388">
    <property type="entry name" value="PEROXIDASE 72-RELATED"/>
    <property type="match status" value="1"/>
</dbReference>
<dbReference type="PANTHER" id="PTHR31388:SF126">
    <property type="entry name" value="PEROXIDASE"/>
    <property type="match status" value="1"/>
</dbReference>
<dbReference type="FunFam" id="1.10.420.10:FF:000001">
    <property type="entry name" value="Peroxidase"/>
    <property type="match status" value="1"/>
</dbReference>
<dbReference type="InterPro" id="IPR019794">
    <property type="entry name" value="Peroxidases_AS"/>
</dbReference>
<dbReference type="Proteomes" id="UP000245207">
    <property type="component" value="Unassembled WGS sequence"/>
</dbReference>
<feature type="site" description="Transition state stabilizer" evidence="12">
    <location>
        <position position="630"/>
    </location>
</feature>
<dbReference type="GO" id="GO:0005524">
    <property type="term" value="F:ATP binding"/>
    <property type="evidence" value="ECO:0007669"/>
    <property type="project" value="UniProtKB-KW"/>
</dbReference>
<evidence type="ECO:0000256" key="5">
    <source>
        <dbReference type="ARBA" id="ARBA00022559"/>
    </source>
</evidence>
<dbReference type="GO" id="GO:0046872">
    <property type="term" value="F:metal ion binding"/>
    <property type="evidence" value="ECO:0007669"/>
    <property type="project" value="UniProtKB-KW"/>
</dbReference>
<keyword evidence="16" id="KW-0378">Hydrolase</keyword>
<evidence type="ECO:0000256" key="3">
    <source>
        <dbReference type="ARBA" id="ARBA00001970"/>
    </source>
</evidence>
<dbReference type="GO" id="GO:0004386">
    <property type="term" value="F:helicase activity"/>
    <property type="evidence" value="ECO:0007669"/>
    <property type="project" value="UniProtKB-KW"/>
</dbReference>
<keyword evidence="9" id="KW-0560">Oxidoreductase</keyword>
<dbReference type="Pfam" id="PF00560">
    <property type="entry name" value="LRR_1"/>
    <property type="match status" value="3"/>
</dbReference>
<evidence type="ECO:0000256" key="13">
    <source>
        <dbReference type="PIRSR" id="PIRSR600823-5"/>
    </source>
</evidence>